<evidence type="ECO:0000313" key="6">
    <source>
        <dbReference type="Proteomes" id="UP000028569"/>
    </source>
</evidence>
<dbReference type="HOGENOM" id="CLU_032690_0_1_11"/>
<dbReference type="InterPro" id="IPR029069">
    <property type="entry name" value="HotDog_dom_sf"/>
</dbReference>
<dbReference type="EMBL" id="CP006018">
    <property type="protein sequence ID" value="AIC92265.1"/>
    <property type="molecule type" value="Genomic_DNA"/>
</dbReference>
<feature type="domain" description="Acyl-CoA thioesterase-like N-terminal HotDog" evidence="3">
    <location>
        <begin position="40"/>
        <end position="115"/>
    </location>
</feature>
<dbReference type="InterPro" id="IPR049449">
    <property type="entry name" value="TesB_ACOT8-like_N"/>
</dbReference>
<evidence type="ECO:0000256" key="2">
    <source>
        <dbReference type="ARBA" id="ARBA00022801"/>
    </source>
</evidence>
<dbReference type="AlphaFoldDB" id="A0A087VV11"/>
<dbReference type="PANTHER" id="PTHR11066:SF34">
    <property type="entry name" value="ACYL-COENZYME A THIOESTERASE 8"/>
    <property type="match status" value="1"/>
</dbReference>
<dbReference type="OrthoDB" id="9781019at2"/>
<evidence type="ECO:0000313" key="5">
    <source>
        <dbReference type="EMBL" id="AIC92265.1"/>
    </source>
</evidence>
<dbReference type="PANTHER" id="PTHR11066">
    <property type="entry name" value="ACYL-COA THIOESTERASE"/>
    <property type="match status" value="1"/>
</dbReference>
<protein>
    <submittedName>
        <fullName evidence="5">Acyl-CoA thioesterase II</fullName>
        <ecNumber evidence="5">3.1.2.27</ecNumber>
    </submittedName>
</protein>
<dbReference type="InterPro" id="IPR049450">
    <property type="entry name" value="ACOT8-like_C"/>
</dbReference>
<dbReference type="KEGG" id="bii:BINDI_1002"/>
<name>A0A087VV11_9BIFI</name>
<proteinExistence type="inferred from homology"/>
<dbReference type="GO" id="GO:0009062">
    <property type="term" value="P:fatty acid catabolic process"/>
    <property type="evidence" value="ECO:0007669"/>
    <property type="project" value="TreeGrafter"/>
</dbReference>
<keyword evidence="2 5" id="KW-0378">Hydrolase</keyword>
<sequence>MTIEETPLEHVVKVLDVAGTGQEGAHTLFEGDSLYFPTKRIYGGQIVAQAIMAGSRTVPEGRQPNSAHAYFLRTGSIEEKVGIDVETMRDGRSFSSRRADVTQSKGTILTTILSYQEPGQQGVRYADPMPTDLPDPEDLTSAKDLMRPYAEKSPFADYYVTQSPFDIRHLGRTVLMGVDKEAVANDSGRQMVWSRTDGHLDMSQTMNRALLALECDQIMMEPALRRSGLGITTRGISFASIDHSMWWYQDIDLNQWHLFVQDSPVADHGRSLCVAKVYTQDGALAATMVQEAMIRVPQDDQEKA</sequence>
<dbReference type="Pfam" id="PF20789">
    <property type="entry name" value="4HBT_3C"/>
    <property type="match status" value="1"/>
</dbReference>
<evidence type="ECO:0000259" key="3">
    <source>
        <dbReference type="Pfam" id="PF13622"/>
    </source>
</evidence>
<dbReference type="EC" id="3.1.2.27" evidence="5"/>
<organism evidence="5 6">
    <name type="scientific">Bifidobacterium [indicum] DSM 20214 = LMG 11587</name>
    <dbReference type="NCBI Taxonomy" id="1341694"/>
    <lineage>
        <taxon>Bacteria</taxon>
        <taxon>Bacillati</taxon>
        <taxon>Actinomycetota</taxon>
        <taxon>Actinomycetes</taxon>
        <taxon>Bifidobacteriales</taxon>
        <taxon>Bifidobacteriaceae</taxon>
        <taxon>Bifidobacterium</taxon>
    </lineage>
</organism>
<dbReference type="GO" id="GO:0033882">
    <property type="term" value="F:choloyl-CoA hydrolase activity"/>
    <property type="evidence" value="ECO:0007669"/>
    <property type="project" value="UniProtKB-EC"/>
</dbReference>
<evidence type="ECO:0000259" key="4">
    <source>
        <dbReference type="Pfam" id="PF20789"/>
    </source>
</evidence>
<dbReference type="InterPro" id="IPR003703">
    <property type="entry name" value="Acyl_CoA_thio"/>
</dbReference>
<reference evidence="5 6" key="1">
    <citation type="journal article" date="2014" name="Appl. Environ. Microbiol.">
        <title>Genomic encyclopedia of type strains of the genus Bifidobacterium.</title>
        <authorList>
            <person name="Milani C."/>
            <person name="Lugli G.A."/>
            <person name="Duranti S."/>
            <person name="Turroni F."/>
            <person name="Bottacini F."/>
            <person name="Mangifesta M."/>
            <person name="Sanchez B."/>
            <person name="Viappiani A."/>
            <person name="Mancabelli L."/>
            <person name="Taminiau B."/>
            <person name="Delcenserie V."/>
            <person name="Barrangou R."/>
            <person name="Margolles A."/>
            <person name="van Sinderen D."/>
            <person name="Ventura M."/>
        </authorList>
    </citation>
    <scope>NUCLEOTIDE SEQUENCE [LARGE SCALE GENOMIC DNA]</scope>
    <source>
        <strain evidence="5 6">LMG 11587</strain>
    </source>
</reference>
<comment type="similarity">
    <text evidence="1">Belongs to the C/M/P thioester hydrolase family.</text>
</comment>
<dbReference type="InterPro" id="IPR042171">
    <property type="entry name" value="Acyl-CoA_hotdog"/>
</dbReference>
<dbReference type="RefSeq" id="WP_033490537.1">
    <property type="nucleotide sequence ID" value="NZ_JDUE01000001.1"/>
</dbReference>
<dbReference type="GO" id="GO:0047617">
    <property type="term" value="F:fatty acyl-CoA hydrolase activity"/>
    <property type="evidence" value="ECO:0007669"/>
    <property type="project" value="InterPro"/>
</dbReference>
<dbReference type="CDD" id="cd03445">
    <property type="entry name" value="Thioesterase_II_repeat2"/>
    <property type="match status" value="1"/>
</dbReference>
<dbReference type="CDD" id="cd03444">
    <property type="entry name" value="Thioesterase_II_repeat1"/>
    <property type="match status" value="1"/>
</dbReference>
<dbReference type="Proteomes" id="UP000028569">
    <property type="component" value="Chromosome"/>
</dbReference>
<accession>A0A087VV11</accession>
<dbReference type="GO" id="GO:0006637">
    <property type="term" value="P:acyl-CoA metabolic process"/>
    <property type="evidence" value="ECO:0007669"/>
    <property type="project" value="InterPro"/>
</dbReference>
<evidence type="ECO:0000256" key="1">
    <source>
        <dbReference type="ARBA" id="ARBA00006538"/>
    </source>
</evidence>
<keyword evidence="6" id="KW-1185">Reference proteome</keyword>
<dbReference type="SUPFAM" id="SSF54637">
    <property type="entry name" value="Thioesterase/thiol ester dehydrase-isomerase"/>
    <property type="match status" value="2"/>
</dbReference>
<gene>
    <name evidence="5" type="ORF">BINDI_1002</name>
</gene>
<feature type="domain" description="Acyl-CoA thioesterase-like C-terminal" evidence="4">
    <location>
        <begin position="181"/>
        <end position="294"/>
    </location>
</feature>
<dbReference type="Pfam" id="PF13622">
    <property type="entry name" value="4HBT_3"/>
    <property type="match status" value="1"/>
</dbReference>
<dbReference type="Gene3D" id="2.40.160.210">
    <property type="entry name" value="Acyl-CoA thioesterase, double hotdog domain"/>
    <property type="match status" value="1"/>
</dbReference>